<name>A0A562TLA5_9SPHI</name>
<dbReference type="GO" id="GO:0016491">
    <property type="term" value="F:oxidoreductase activity"/>
    <property type="evidence" value="ECO:0007669"/>
    <property type="project" value="UniProtKB-KW"/>
</dbReference>
<evidence type="ECO:0000313" key="4">
    <source>
        <dbReference type="Proteomes" id="UP000317010"/>
    </source>
</evidence>
<dbReference type="RefSeq" id="WP_144916603.1">
    <property type="nucleotide sequence ID" value="NZ_VLLI01000020.1"/>
</dbReference>
<dbReference type="OrthoDB" id="822355at2"/>
<dbReference type="PANTHER" id="PTHR44196:SF3">
    <property type="entry name" value="SHORT CHAIN DEHYDROGENASE FAMILY PROTEIN"/>
    <property type="match status" value="1"/>
</dbReference>
<dbReference type="PRINTS" id="PR00081">
    <property type="entry name" value="GDHRDH"/>
</dbReference>
<gene>
    <name evidence="3" type="ORF">JN11_04750</name>
</gene>
<dbReference type="InterPro" id="IPR002347">
    <property type="entry name" value="SDR_fam"/>
</dbReference>
<proteinExistence type="inferred from homology"/>
<sequence length="238" mass="26654">MKKAIIVGATSGIGRQLAIILEENNYQVGITGRRAELLEELKALKPGCFIASAFDVTNIQQVPFKLKELADQLGGLDLLFMSSGTGKINPTLKPDIERYTNEVNVAGFTAVADWGFNFFQRQAFGHFAAITSIAGTRGSRQAPAYFASKAYQINYLEGLSQKAKKLKYPIYITDIRPGFVDTAMAAGENMFWMATVEKASKQIFDAIQNKKGVVYITKRWRLVAFILRFLPRFLYKRM</sequence>
<dbReference type="EMBL" id="VLLI01000020">
    <property type="protein sequence ID" value="TWI94359.1"/>
    <property type="molecule type" value="Genomic_DNA"/>
</dbReference>
<organism evidence="3 4">
    <name type="scientific">Mucilaginibacter frigoritolerans</name>
    <dbReference type="NCBI Taxonomy" id="652788"/>
    <lineage>
        <taxon>Bacteria</taxon>
        <taxon>Pseudomonadati</taxon>
        <taxon>Bacteroidota</taxon>
        <taxon>Sphingobacteriia</taxon>
        <taxon>Sphingobacteriales</taxon>
        <taxon>Sphingobacteriaceae</taxon>
        <taxon>Mucilaginibacter</taxon>
    </lineage>
</organism>
<dbReference type="Proteomes" id="UP000317010">
    <property type="component" value="Unassembled WGS sequence"/>
</dbReference>
<dbReference type="InterPro" id="IPR036291">
    <property type="entry name" value="NAD(P)-bd_dom_sf"/>
</dbReference>
<comment type="caution">
    <text evidence="3">The sequence shown here is derived from an EMBL/GenBank/DDBJ whole genome shotgun (WGS) entry which is preliminary data.</text>
</comment>
<dbReference type="AlphaFoldDB" id="A0A562TLA5"/>
<dbReference type="Pfam" id="PF00106">
    <property type="entry name" value="adh_short"/>
    <property type="match status" value="1"/>
</dbReference>
<evidence type="ECO:0000256" key="1">
    <source>
        <dbReference type="ARBA" id="ARBA00006484"/>
    </source>
</evidence>
<evidence type="ECO:0000256" key="2">
    <source>
        <dbReference type="ARBA" id="ARBA00023002"/>
    </source>
</evidence>
<comment type="similarity">
    <text evidence="1">Belongs to the short-chain dehydrogenases/reductases (SDR) family.</text>
</comment>
<dbReference type="GO" id="GO:0016020">
    <property type="term" value="C:membrane"/>
    <property type="evidence" value="ECO:0007669"/>
    <property type="project" value="TreeGrafter"/>
</dbReference>
<protein>
    <submittedName>
        <fullName evidence="3">Short-subunit dehydrogenase</fullName>
    </submittedName>
</protein>
<accession>A0A562TLA5</accession>
<keyword evidence="4" id="KW-1185">Reference proteome</keyword>
<dbReference type="Gene3D" id="3.40.50.720">
    <property type="entry name" value="NAD(P)-binding Rossmann-like Domain"/>
    <property type="match status" value="1"/>
</dbReference>
<reference evidence="3 4" key="1">
    <citation type="submission" date="2019-07" db="EMBL/GenBank/DDBJ databases">
        <title>Genomic Encyclopedia of Archaeal and Bacterial Type Strains, Phase II (KMG-II): from individual species to whole genera.</title>
        <authorList>
            <person name="Goeker M."/>
        </authorList>
    </citation>
    <scope>NUCLEOTIDE SEQUENCE [LARGE SCALE GENOMIC DNA]</scope>
    <source>
        <strain evidence="3 4">ATCC BAA-1854</strain>
    </source>
</reference>
<keyword evidence="2" id="KW-0560">Oxidoreductase</keyword>
<evidence type="ECO:0000313" key="3">
    <source>
        <dbReference type="EMBL" id="TWI94359.1"/>
    </source>
</evidence>
<dbReference type="PANTHER" id="PTHR44196">
    <property type="entry name" value="DEHYDROGENASE/REDUCTASE SDR FAMILY MEMBER 7B"/>
    <property type="match status" value="1"/>
</dbReference>
<dbReference type="SUPFAM" id="SSF51735">
    <property type="entry name" value="NAD(P)-binding Rossmann-fold domains"/>
    <property type="match status" value="1"/>
</dbReference>